<dbReference type="GO" id="GO:0004130">
    <property type="term" value="F:cytochrome-c peroxidase activity"/>
    <property type="evidence" value="ECO:0007669"/>
    <property type="project" value="TreeGrafter"/>
</dbReference>
<sequence>MRKLMLCLLFFLGLTVSSSAGIWEDKCADCHGLIAPSKEQLLNKFKTPEELALKAKELSDKKIMPRFDFDLAAKELFDEVSENISPASLNGTQNLNFSLLPSYPPIPSDNSQTTAKVILGKMLYFESRLSRSNTISCNTCHNIASGGDDNHQVAIGYGWRKDIRNTPTVFNVGYLKVFGWTGKATSLEDMVKMNIQDPVKMNGVEDRIVGKIKSVPEYISLFRKAFPDEGDPINLENISKAIAAYLRTLNTFGSKFDRFLSGDTLALSDEAKIGMNLFIEKGCVKCHYGAMLTDEKFHKFTIDNDPGRFEVTGNETDKGFFRTAPLKNVALTAPYFHNGSVLRLDLAVKIMADRMLNEELSDVEAWRIKVFLETLTAFPSVDARVMPVLPQQDD</sequence>
<dbReference type="GO" id="GO:0020037">
    <property type="term" value="F:heme binding"/>
    <property type="evidence" value="ECO:0007669"/>
    <property type="project" value="InterPro"/>
</dbReference>
<name>A0A238Z4P3_9BACT</name>
<dbReference type="GO" id="GO:0009055">
    <property type="term" value="F:electron transfer activity"/>
    <property type="evidence" value="ECO:0007669"/>
    <property type="project" value="InterPro"/>
</dbReference>
<dbReference type="Pfam" id="PF03150">
    <property type="entry name" value="CCP_MauG"/>
    <property type="match status" value="1"/>
</dbReference>
<protein>
    <submittedName>
        <fullName evidence="9">Cytochrome c peroxidase</fullName>
    </submittedName>
</protein>
<dbReference type="RefSeq" id="WP_089323103.1">
    <property type="nucleotide sequence ID" value="NZ_FZOB01000006.1"/>
</dbReference>
<evidence type="ECO:0000313" key="9">
    <source>
        <dbReference type="EMBL" id="SNR78395.1"/>
    </source>
</evidence>
<dbReference type="InterPro" id="IPR036909">
    <property type="entry name" value="Cyt_c-like_dom_sf"/>
</dbReference>
<evidence type="ECO:0000256" key="3">
    <source>
        <dbReference type="ARBA" id="ARBA00022723"/>
    </source>
</evidence>
<dbReference type="InterPro" id="IPR009056">
    <property type="entry name" value="Cyt_c-like_dom"/>
</dbReference>
<evidence type="ECO:0000256" key="2">
    <source>
        <dbReference type="ARBA" id="ARBA00022617"/>
    </source>
</evidence>
<dbReference type="GO" id="GO:0046872">
    <property type="term" value="F:metal ion binding"/>
    <property type="evidence" value="ECO:0007669"/>
    <property type="project" value="UniProtKB-KW"/>
</dbReference>
<reference evidence="10" key="1">
    <citation type="submission" date="2017-06" db="EMBL/GenBank/DDBJ databases">
        <authorList>
            <person name="Varghese N."/>
            <person name="Submissions S."/>
        </authorList>
    </citation>
    <scope>NUCLEOTIDE SEQUENCE [LARGE SCALE GENOMIC DNA]</scope>
    <source>
        <strain evidence="10">DSM 15668</strain>
    </source>
</reference>
<evidence type="ECO:0000256" key="7">
    <source>
        <dbReference type="SAM" id="SignalP"/>
    </source>
</evidence>
<keyword evidence="7" id="KW-0732">Signal</keyword>
<evidence type="ECO:0000256" key="1">
    <source>
        <dbReference type="ARBA" id="ARBA00004196"/>
    </source>
</evidence>
<dbReference type="InterPro" id="IPR051395">
    <property type="entry name" value="Cytochrome_c_Peroxidase/MauG"/>
</dbReference>
<feature type="signal peptide" evidence="7">
    <location>
        <begin position="1"/>
        <end position="20"/>
    </location>
</feature>
<keyword evidence="9" id="KW-0575">Peroxidase</keyword>
<proteinExistence type="predicted"/>
<keyword evidence="3 6" id="KW-0479">Metal-binding</keyword>
<evidence type="ECO:0000256" key="4">
    <source>
        <dbReference type="ARBA" id="ARBA00023002"/>
    </source>
</evidence>
<comment type="subcellular location">
    <subcellularLocation>
        <location evidence="1">Cell envelope</location>
    </subcellularLocation>
</comment>
<organism evidence="9 10">
    <name type="scientific">Desulfurobacterium atlanticum</name>
    <dbReference type="NCBI Taxonomy" id="240169"/>
    <lineage>
        <taxon>Bacteria</taxon>
        <taxon>Pseudomonadati</taxon>
        <taxon>Aquificota</taxon>
        <taxon>Aquificia</taxon>
        <taxon>Desulfurobacteriales</taxon>
        <taxon>Desulfurobacteriaceae</taxon>
        <taxon>Desulfurobacterium</taxon>
    </lineage>
</organism>
<keyword evidence="5 6" id="KW-0408">Iron</keyword>
<evidence type="ECO:0000313" key="10">
    <source>
        <dbReference type="Proteomes" id="UP000198405"/>
    </source>
</evidence>
<dbReference type="InterPro" id="IPR004852">
    <property type="entry name" value="Di-haem_cyt_c_peroxidsae"/>
</dbReference>
<keyword evidence="10" id="KW-1185">Reference proteome</keyword>
<dbReference type="AlphaFoldDB" id="A0A238Z4P3"/>
<keyword evidence="4" id="KW-0560">Oxidoreductase</keyword>
<feature type="chain" id="PRO_5012353556" evidence="7">
    <location>
        <begin position="21"/>
        <end position="394"/>
    </location>
</feature>
<feature type="domain" description="Cytochrome c" evidence="8">
    <location>
        <begin position="269"/>
        <end position="371"/>
    </location>
</feature>
<keyword evidence="2 6" id="KW-0349">Heme</keyword>
<dbReference type="PANTHER" id="PTHR30600">
    <property type="entry name" value="CYTOCHROME C PEROXIDASE-RELATED"/>
    <property type="match status" value="1"/>
</dbReference>
<dbReference type="GO" id="GO:0030313">
    <property type="term" value="C:cell envelope"/>
    <property type="evidence" value="ECO:0007669"/>
    <property type="project" value="UniProtKB-SubCell"/>
</dbReference>
<dbReference type="EMBL" id="FZOB01000006">
    <property type="protein sequence ID" value="SNR78395.1"/>
    <property type="molecule type" value="Genomic_DNA"/>
</dbReference>
<dbReference type="SUPFAM" id="SSF46626">
    <property type="entry name" value="Cytochrome c"/>
    <property type="match status" value="2"/>
</dbReference>
<evidence type="ECO:0000256" key="6">
    <source>
        <dbReference type="PROSITE-ProRule" id="PRU00433"/>
    </source>
</evidence>
<evidence type="ECO:0000256" key="5">
    <source>
        <dbReference type="ARBA" id="ARBA00023004"/>
    </source>
</evidence>
<accession>A0A238Z4P3</accession>
<evidence type="ECO:0000259" key="8">
    <source>
        <dbReference type="PROSITE" id="PS51007"/>
    </source>
</evidence>
<dbReference type="PANTHER" id="PTHR30600:SF7">
    <property type="entry name" value="CYTOCHROME C PEROXIDASE-RELATED"/>
    <property type="match status" value="1"/>
</dbReference>
<gene>
    <name evidence="9" type="ORF">SAMN06265340_10673</name>
</gene>
<dbReference type="PROSITE" id="PS51007">
    <property type="entry name" value="CYTC"/>
    <property type="match status" value="1"/>
</dbReference>
<dbReference type="Gene3D" id="1.10.760.10">
    <property type="entry name" value="Cytochrome c-like domain"/>
    <property type="match status" value="2"/>
</dbReference>
<dbReference type="OrthoDB" id="9805202at2"/>
<dbReference type="Proteomes" id="UP000198405">
    <property type="component" value="Unassembled WGS sequence"/>
</dbReference>